<dbReference type="Proteomes" id="UP001220395">
    <property type="component" value="Chromosome"/>
</dbReference>
<keyword evidence="2" id="KW-1185">Reference proteome</keyword>
<dbReference type="RefSeq" id="WP_273687063.1">
    <property type="nucleotide sequence ID" value="NZ_CP117411.1"/>
</dbReference>
<name>A0ABY7TMM2_9SPHN</name>
<organism evidence="1 2">
    <name type="scientific">Sphingomonas naphthae</name>
    <dbReference type="NCBI Taxonomy" id="1813468"/>
    <lineage>
        <taxon>Bacteria</taxon>
        <taxon>Pseudomonadati</taxon>
        <taxon>Pseudomonadota</taxon>
        <taxon>Alphaproteobacteria</taxon>
        <taxon>Sphingomonadales</taxon>
        <taxon>Sphingomonadaceae</taxon>
        <taxon>Sphingomonas</taxon>
    </lineage>
</organism>
<gene>
    <name evidence="1" type="ORF">PQ455_15860</name>
</gene>
<dbReference type="EMBL" id="CP117411">
    <property type="protein sequence ID" value="WCT73089.1"/>
    <property type="molecule type" value="Genomic_DNA"/>
</dbReference>
<accession>A0ABY7TMM2</accession>
<reference evidence="1 2" key="1">
    <citation type="submission" date="2023-02" db="EMBL/GenBank/DDBJ databases">
        <title>Genome sequence of Sphingomonas naphthae.</title>
        <authorList>
            <person name="Kim S."/>
            <person name="Heo J."/>
            <person name="Kwon S.-W."/>
        </authorList>
    </citation>
    <scope>NUCLEOTIDE SEQUENCE [LARGE SCALE GENOMIC DNA]</scope>
    <source>
        <strain evidence="1 2">KACC 18716</strain>
    </source>
</reference>
<evidence type="ECO:0000313" key="1">
    <source>
        <dbReference type="EMBL" id="WCT73089.1"/>
    </source>
</evidence>
<sequence length="71" mass="8156">MAGSVRLEVAGPAKRVRHFHHYTDEKTLRQFPRVRNRAFFTATRPLGRLTISIAQNISLLTIILDAVWDPE</sequence>
<evidence type="ECO:0000313" key="2">
    <source>
        <dbReference type="Proteomes" id="UP001220395"/>
    </source>
</evidence>
<protein>
    <submittedName>
        <fullName evidence="1">Uncharacterized protein</fullName>
    </submittedName>
</protein>
<proteinExistence type="predicted"/>